<dbReference type="EMBL" id="SRLO01001358">
    <property type="protein sequence ID" value="TNN38600.1"/>
    <property type="molecule type" value="Genomic_DNA"/>
</dbReference>
<sequence length="372" mass="39800">METYRPLAAIRTTCGWLSSRSNSSSLPGLEQRPDRRVPVGPMGDKYFPSQSLKASFPHFSSSVYAAALPLCVDSFPSLLRKRPSQVDERQERRHTPGNVHVHGDLPVLRGEAGVPLAGHGQQVGLRMQSQVHRPQLGICYYLGEAGQVVPRAAEEAEVLLGLQGPATVRLGHDEEAAVGVLSVGLAGDFAILVRGQVASQVATQSPAHLQDEHVLPQVVSVFEDDADGVSGQGGGVGPPSVISTWRGVTTPRQRLKEPGPVLSLCLISHTARRSRPHLLPEVLQHVLAAAPEEGLQQHGVPLLVVHGLGDLTAQEPEEEAEGLQLIINMQSFGNTLERRSGARSAPEGGLTCTSCSRVSSFLTAMERTWASE</sequence>
<organism evidence="2 3">
    <name type="scientific">Liparis tanakae</name>
    <name type="common">Tanaka's snailfish</name>
    <dbReference type="NCBI Taxonomy" id="230148"/>
    <lineage>
        <taxon>Eukaryota</taxon>
        <taxon>Metazoa</taxon>
        <taxon>Chordata</taxon>
        <taxon>Craniata</taxon>
        <taxon>Vertebrata</taxon>
        <taxon>Euteleostomi</taxon>
        <taxon>Actinopterygii</taxon>
        <taxon>Neopterygii</taxon>
        <taxon>Teleostei</taxon>
        <taxon>Neoteleostei</taxon>
        <taxon>Acanthomorphata</taxon>
        <taxon>Eupercaria</taxon>
        <taxon>Perciformes</taxon>
        <taxon>Cottioidei</taxon>
        <taxon>Cottales</taxon>
        <taxon>Liparidae</taxon>
        <taxon>Liparis</taxon>
    </lineage>
</organism>
<dbReference type="Proteomes" id="UP000314294">
    <property type="component" value="Unassembled WGS sequence"/>
</dbReference>
<reference evidence="2 3" key="1">
    <citation type="submission" date="2019-03" db="EMBL/GenBank/DDBJ databases">
        <title>First draft genome of Liparis tanakae, snailfish: a comprehensive survey of snailfish specific genes.</title>
        <authorList>
            <person name="Kim W."/>
            <person name="Song I."/>
            <person name="Jeong J.-H."/>
            <person name="Kim D."/>
            <person name="Kim S."/>
            <person name="Ryu S."/>
            <person name="Song J.Y."/>
            <person name="Lee S.K."/>
        </authorList>
    </citation>
    <scope>NUCLEOTIDE SEQUENCE [LARGE SCALE GENOMIC DNA]</scope>
    <source>
        <tissue evidence="2">Muscle</tissue>
    </source>
</reference>
<proteinExistence type="predicted"/>
<comment type="caution">
    <text evidence="2">The sequence shown here is derived from an EMBL/GenBank/DDBJ whole genome shotgun (WGS) entry which is preliminary data.</text>
</comment>
<name>A0A4Z2FCI3_9TELE</name>
<evidence type="ECO:0000313" key="2">
    <source>
        <dbReference type="EMBL" id="TNN38600.1"/>
    </source>
</evidence>
<feature type="region of interest" description="Disordered" evidence="1">
    <location>
        <begin position="83"/>
        <end position="104"/>
    </location>
</feature>
<evidence type="ECO:0000256" key="1">
    <source>
        <dbReference type="SAM" id="MobiDB-lite"/>
    </source>
</evidence>
<keyword evidence="3" id="KW-1185">Reference proteome</keyword>
<protein>
    <submittedName>
        <fullName evidence="2">Uncharacterized protein</fullName>
    </submittedName>
</protein>
<feature type="compositionally biased region" description="Basic and acidic residues" evidence="1">
    <location>
        <begin position="84"/>
        <end position="94"/>
    </location>
</feature>
<evidence type="ECO:0000313" key="3">
    <source>
        <dbReference type="Proteomes" id="UP000314294"/>
    </source>
</evidence>
<gene>
    <name evidence="2" type="ORF">EYF80_051233</name>
</gene>
<accession>A0A4Z2FCI3</accession>
<dbReference type="AlphaFoldDB" id="A0A4Z2FCI3"/>